<dbReference type="AlphaFoldDB" id="A0A6N8IMQ1"/>
<name>A0A6N8IMQ1_9BURK</name>
<gene>
    <name evidence="2" type="ORF">GON04_01400</name>
</gene>
<reference evidence="2 3" key="1">
    <citation type="submission" date="2019-12" db="EMBL/GenBank/DDBJ databases">
        <authorList>
            <person name="Huq M.A."/>
        </authorList>
    </citation>
    <scope>NUCLEOTIDE SEQUENCE [LARGE SCALE GENOMIC DNA]</scope>
    <source>
        <strain evidence="2 3">MAH-25</strain>
    </source>
</reference>
<feature type="compositionally biased region" description="Low complexity" evidence="1">
    <location>
        <begin position="36"/>
        <end position="45"/>
    </location>
</feature>
<dbReference type="EMBL" id="WSEL01000003">
    <property type="protein sequence ID" value="MVQ28088.1"/>
    <property type="molecule type" value="Genomic_DNA"/>
</dbReference>
<organism evidence="2 3">
    <name type="scientific">Ramlibacter pinisoli</name>
    <dbReference type="NCBI Taxonomy" id="2682844"/>
    <lineage>
        <taxon>Bacteria</taxon>
        <taxon>Pseudomonadati</taxon>
        <taxon>Pseudomonadota</taxon>
        <taxon>Betaproteobacteria</taxon>
        <taxon>Burkholderiales</taxon>
        <taxon>Comamonadaceae</taxon>
        <taxon>Ramlibacter</taxon>
    </lineage>
</organism>
<dbReference type="RefSeq" id="WP_157396232.1">
    <property type="nucleotide sequence ID" value="NZ_WSEL01000003.1"/>
</dbReference>
<sequence length="55" mass="5651">MPQSTKDSPGGKTHAKKKGAAKPAVSDKAVAKKPSRSSTSPTGPSKHSEKKSTPH</sequence>
<feature type="region of interest" description="Disordered" evidence="1">
    <location>
        <begin position="1"/>
        <end position="55"/>
    </location>
</feature>
<accession>A0A6N8IMQ1</accession>
<comment type="caution">
    <text evidence="2">The sequence shown here is derived from an EMBL/GenBank/DDBJ whole genome shotgun (WGS) entry which is preliminary data.</text>
</comment>
<evidence type="ECO:0000256" key="1">
    <source>
        <dbReference type="SAM" id="MobiDB-lite"/>
    </source>
</evidence>
<keyword evidence="3" id="KW-1185">Reference proteome</keyword>
<protein>
    <submittedName>
        <fullName evidence="2">Uncharacterized protein</fullName>
    </submittedName>
</protein>
<proteinExistence type="predicted"/>
<dbReference type="Proteomes" id="UP000469385">
    <property type="component" value="Unassembled WGS sequence"/>
</dbReference>
<feature type="compositionally biased region" description="Basic and acidic residues" evidence="1">
    <location>
        <begin position="46"/>
        <end position="55"/>
    </location>
</feature>
<evidence type="ECO:0000313" key="2">
    <source>
        <dbReference type="EMBL" id="MVQ28088.1"/>
    </source>
</evidence>
<evidence type="ECO:0000313" key="3">
    <source>
        <dbReference type="Proteomes" id="UP000469385"/>
    </source>
</evidence>